<keyword evidence="5 18" id="KW-0808">Transferase</keyword>
<dbReference type="Pfam" id="PF12804">
    <property type="entry name" value="NTP_transf_3"/>
    <property type="match status" value="1"/>
</dbReference>
<evidence type="ECO:0000256" key="4">
    <source>
        <dbReference type="ARBA" id="ARBA00022490"/>
    </source>
</evidence>
<keyword evidence="9 18" id="KW-0460">Magnesium</keyword>
<dbReference type="EC" id="2.7.7.23" evidence="18"/>
<evidence type="ECO:0000256" key="14">
    <source>
        <dbReference type="ARBA" id="ARBA00023316"/>
    </source>
</evidence>
<dbReference type="EC" id="2.3.1.157" evidence="18"/>
<feature type="binding site" evidence="18">
    <location>
        <position position="420"/>
    </location>
    <ligand>
        <name>acetyl-CoA</name>
        <dbReference type="ChEBI" id="CHEBI:57288"/>
    </ligand>
</feature>
<evidence type="ECO:0000256" key="12">
    <source>
        <dbReference type="ARBA" id="ARBA00023268"/>
    </source>
</evidence>
<dbReference type="PROSITE" id="PS00101">
    <property type="entry name" value="HEXAPEP_TRANSFERASES"/>
    <property type="match status" value="1"/>
</dbReference>
<evidence type="ECO:0000256" key="3">
    <source>
        <dbReference type="ARBA" id="ARBA00007947"/>
    </source>
</evidence>
<comment type="catalytic activity">
    <reaction evidence="16 18">
        <text>N-acetyl-alpha-D-glucosamine 1-phosphate + UTP + H(+) = UDP-N-acetyl-alpha-D-glucosamine + diphosphate</text>
        <dbReference type="Rhea" id="RHEA:13509"/>
        <dbReference type="ChEBI" id="CHEBI:15378"/>
        <dbReference type="ChEBI" id="CHEBI:33019"/>
        <dbReference type="ChEBI" id="CHEBI:46398"/>
        <dbReference type="ChEBI" id="CHEBI:57705"/>
        <dbReference type="ChEBI" id="CHEBI:57776"/>
        <dbReference type="EC" id="2.7.7.23"/>
    </reaction>
</comment>
<comment type="subcellular location">
    <subcellularLocation>
        <location evidence="1 18">Cytoplasm</location>
    </subcellularLocation>
</comment>
<feature type="domain" description="MobA-like NTP transferase" evidence="19">
    <location>
        <begin position="5"/>
        <end position="116"/>
    </location>
</feature>
<feature type="binding site" evidence="18">
    <location>
        <begin position="8"/>
        <end position="11"/>
    </location>
    <ligand>
        <name>UDP-N-acetyl-alpha-D-glucosamine</name>
        <dbReference type="ChEBI" id="CHEBI:57705"/>
    </ligand>
</feature>
<comment type="caution">
    <text evidence="18">Lacks conserved residue(s) required for the propagation of feature annotation.</text>
</comment>
<dbReference type="InterPro" id="IPR050065">
    <property type="entry name" value="GlmU-like"/>
</dbReference>
<dbReference type="InterPro" id="IPR025877">
    <property type="entry name" value="MobA-like_NTP_Trfase"/>
</dbReference>
<feature type="binding site" evidence="18">
    <location>
        <position position="99"/>
    </location>
    <ligand>
        <name>Mg(2+)</name>
        <dbReference type="ChEBI" id="CHEBI:18420"/>
    </ligand>
</feature>
<feature type="binding site" evidence="18">
    <location>
        <begin position="75"/>
        <end position="76"/>
    </location>
    <ligand>
        <name>UDP-N-acetyl-alpha-D-glucosamine</name>
        <dbReference type="ChEBI" id="CHEBI:57705"/>
    </ligand>
</feature>
<reference evidence="20 21" key="1">
    <citation type="journal article" date="2024" name="Environ. Microbiol.">
        <title>Novel evolutionary insights on the interactions of the Holosporales (Alphaproteobacteria) with eukaryotic hosts from comparative genomics.</title>
        <authorList>
            <person name="Giovannini M."/>
            <person name="Petroni G."/>
            <person name="Castelli M."/>
        </authorList>
    </citation>
    <scope>NUCLEOTIDE SEQUENCE [LARGE SCALE GENOMIC DNA]</scope>
    <source>
        <strain evidence="20 21">US_Bl 15I1</strain>
    </source>
</reference>
<dbReference type="InterPro" id="IPR029044">
    <property type="entry name" value="Nucleotide-diphossugar_trans"/>
</dbReference>
<feature type="binding site" evidence="18">
    <location>
        <position position="403"/>
    </location>
    <ligand>
        <name>acetyl-CoA</name>
        <dbReference type="ChEBI" id="CHEBI:57288"/>
    </ligand>
</feature>
<dbReference type="NCBIfam" id="NF010933">
    <property type="entry name" value="PRK14353.1"/>
    <property type="match status" value="1"/>
</dbReference>
<dbReference type="Proteomes" id="UP001330434">
    <property type="component" value="Chromosome"/>
</dbReference>
<evidence type="ECO:0000256" key="17">
    <source>
        <dbReference type="ARBA" id="ARBA00049628"/>
    </source>
</evidence>
<evidence type="ECO:0000313" key="20">
    <source>
        <dbReference type="EMBL" id="WVX66315.1"/>
    </source>
</evidence>
<evidence type="ECO:0000256" key="8">
    <source>
        <dbReference type="ARBA" id="ARBA00022737"/>
    </source>
</evidence>
<dbReference type="PANTHER" id="PTHR43584:SF3">
    <property type="entry name" value="BIFUNCTIONAL PROTEIN GLMU"/>
    <property type="match status" value="1"/>
</dbReference>
<feature type="active site" description="Proton acceptor" evidence="18">
    <location>
        <position position="343"/>
    </location>
</feature>
<sequence>MELEVVILAAGQGKRMRSVLPKIFHPLGGKPILDYVIETALSLKPQKTVLVLSPILEKYAFSRVSATVFQDPPQGTGDAVKCALPKLNCNGDVLVLFGDTPLVTKDTLDRLIQKKSEDSSLGVLVLGMEPETQSGYARLKVSSEGYLEEIIEDKDANEKDKDIRICNSGVMLVEGGLLKDLLPKLTPNNAQGEYYLTDLVKLARSTGRKCGYVTGHPDEFMGINSREDMAQVETILQNRWRKKFMAEGVTLRDPASTYFSYDTDIAHDVTIHPGVVFGSGVKIETGAEILPYCRISESHIGPWAVVGPFAHLRPGTKLEEKAEVGNFVEVKKSTFRKGAKAKHLSYVGDTDVGEKANIGAGTITANYDGFSKFKTKIGAHVLIGSNSTLVAPVDVEAGAIVGAGSVITEDVPQDTLALARGRQVNLEGRAKLFRDEHQKKKEA</sequence>
<dbReference type="PANTHER" id="PTHR43584">
    <property type="entry name" value="NUCLEOTIDYL TRANSFERASE"/>
    <property type="match status" value="1"/>
</dbReference>
<evidence type="ECO:0000256" key="2">
    <source>
        <dbReference type="ARBA" id="ARBA00007707"/>
    </source>
</evidence>
<keyword evidence="12 18" id="KW-0511">Multifunctional enzyme</keyword>
<comment type="similarity">
    <text evidence="2 18">In the C-terminal section; belongs to the transferase hexapeptide repeat family.</text>
</comment>
<evidence type="ECO:0000313" key="21">
    <source>
        <dbReference type="Proteomes" id="UP001330434"/>
    </source>
</evidence>
<dbReference type="EMBL" id="CP133270">
    <property type="protein sequence ID" value="WVX66315.1"/>
    <property type="molecule type" value="Genomic_DNA"/>
</dbReference>
<accession>A0ABZ2C4F8</accession>
<dbReference type="InterPro" id="IPR011004">
    <property type="entry name" value="Trimer_LpxA-like_sf"/>
</dbReference>
<keyword evidence="13 18" id="KW-0012">Acyltransferase</keyword>
<dbReference type="RefSeq" id="WP_331255198.1">
    <property type="nucleotide sequence ID" value="NZ_CP133270.1"/>
</dbReference>
<feature type="binding site" evidence="18">
    <location>
        <begin position="366"/>
        <end position="367"/>
    </location>
    <ligand>
        <name>acetyl-CoA</name>
        <dbReference type="ChEBI" id="CHEBI:57288"/>
    </ligand>
</feature>
<evidence type="ECO:0000259" key="19">
    <source>
        <dbReference type="Pfam" id="PF12804"/>
    </source>
</evidence>
<evidence type="ECO:0000256" key="15">
    <source>
        <dbReference type="ARBA" id="ARBA00048247"/>
    </source>
</evidence>
<comment type="catalytic activity">
    <reaction evidence="15 18">
        <text>alpha-D-glucosamine 1-phosphate + acetyl-CoA = N-acetyl-alpha-D-glucosamine 1-phosphate + CoA + H(+)</text>
        <dbReference type="Rhea" id="RHEA:13725"/>
        <dbReference type="ChEBI" id="CHEBI:15378"/>
        <dbReference type="ChEBI" id="CHEBI:57287"/>
        <dbReference type="ChEBI" id="CHEBI:57288"/>
        <dbReference type="ChEBI" id="CHEBI:57776"/>
        <dbReference type="ChEBI" id="CHEBI:58516"/>
        <dbReference type="EC" id="2.3.1.157"/>
    </reaction>
</comment>
<comment type="subunit">
    <text evidence="18">Homotrimer.</text>
</comment>
<feature type="binding site" evidence="18">
    <location>
        <position position="224"/>
    </location>
    <ligand>
        <name>UDP-N-acetyl-alpha-D-glucosamine</name>
        <dbReference type="ChEBI" id="CHEBI:57705"/>
    </ligand>
</feature>
<comment type="pathway">
    <text evidence="18">Nucleotide-sugar biosynthesis; UDP-N-acetyl-alpha-D-glucosamine biosynthesis; N-acetyl-alpha-D-glucosamine 1-phosphate from alpha-D-glucosamine 6-phosphate (route II): step 2/2.</text>
</comment>
<dbReference type="Gene3D" id="2.160.10.10">
    <property type="entry name" value="Hexapeptide repeat proteins"/>
    <property type="match status" value="1"/>
</dbReference>
<protein>
    <recommendedName>
        <fullName evidence="18">Bifunctional protein GlmU</fullName>
    </recommendedName>
    <domain>
        <recommendedName>
            <fullName evidence="18">UDP-N-acetylglucosamine pyrophosphorylase</fullName>
            <ecNumber evidence="18">2.7.7.23</ecNumber>
        </recommendedName>
        <alternativeName>
            <fullName evidence="18">N-acetylglucosamine-1-phosphate uridyltransferase</fullName>
        </alternativeName>
    </domain>
    <domain>
        <recommendedName>
            <fullName evidence="18">Glucosamine-1-phosphate N-acetyltransferase</fullName>
            <ecNumber evidence="18">2.3.1.157</ecNumber>
        </recommendedName>
    </domain>
</protein>
<dbReference type="InterPro" id="IPR001451">
    <property type="entry name" value="Hexapep"/>
</dbReference>
<evidence type="ECO:0000256" key="5">
    <source>
        <dbReference type="ARBA" id="ARBA00022679"/>
    </source>
</evidence>
<dbReference type="NCBIfam" id="TIGR01173">
    <property type="entry name" value="glmU"/>
    <property type="match status" value="1"/>
</dbReference>
<organism evidence="20 21">
    <name type="scientific">Candidatus Bealeia paramacronuclearis</name>
    <dbReference type="NCBI Taxonomy" id="1921001"/>
    <lineage>
        <taxon>Bacteria</taxon>
        <taxon>Pseudomonadati</taxon>
        <taxon>Pseudomonadota</taxon>
        <taxon>Alphaproteobacteria</taxon>
        <taxon>Holosporales</taxon>
        <taxon>Holosporaceae</taxon>
        <taxon>Candidatus Bealeia</taxon>
    </lineage>
</organism>
<comment type="cofactor">
    <cofactor evidence="18">
        <name>Mg(2+)</name>
        <dbReference type="ChEBI" id="CHEBI:18420"/>
    </cofactor>
    <text evidence="18">Binds 1 Mg(2+) ion per subunit.</text>
</comment>
<evidence type="ECO:0000256" key="1">
    <source>
        <dbReference type="ARBA" id="ARBA00004496"/>
    </source>
</evidence>
<gene>
    <name evidence="18" type="primary">glmU</name>
    <name evidence="20" type="ORF">Bealeia1_00491</name>
</gene>
<dbReference type="Gene3D" id="3.90.550.10">
    <property type="entry name" value="Spore Coat Polysaccharide Biosynthesis Protein SpsA, Chain A"/>
    <property type="match status" value="1"/>
</dbReference>
<comment type="function">
    <text evidence="17 18">Catalyzes the last two sequential reactions in the de novo biosynthetic pathway for UDP-N-acetylglucosamine (UDP-GlcNAc). The C-terminal domain catalyzes the transfer of acetyl group from acetyl coenzyme A to glucosamine-1-phosphate (GlcN-1-P) to produce N-acetylglucosamine-1-phosphate (GlcNAc-1-P), which is converted into UDP-GlcNAc by the transfer of uridine 5-monophosphate (from uridine 5-triphosphate), a reaction catalyzed by the N-terminal domain.</text>
</comment>
<keyword evidence="21" id="KW-1185">Reference proteome</keyword>
<keyword evidence="11 18" id="KW-0573">Peptidoglycan synthesis</keyword>
<name>A0ABZ2C4F8_9PROT</name>
<dbReference type="CDD" id="cd03353">
    <property type="entry name" value="LbH_GlmU_C"/>
    <property type="match status" value="1"/>
</dbReference>
<comment type="pathway">
    <text evidence="18">Bacterial outer membrane biogenesis; LPS lipid A biosynthesis.</text>
</comment>
<keyword evidence="14 18" id="KW-0961">Cell wall biogenesis/degradation</keyword>
<evidence type="ECO:0000256" key="13">
    <source>
        <dbReference type="ARBA" id="ARBA00023315"/>
    </source>
</evidence>
<feature type="binding site" evidence="18">
    <location>
        <position position="385"/>
    </location>
    <ligand>
        <name>acetyl-CoA</name>
        <dbReference type="ChEBI" id="CHEBI:57288"/>
    </ligand>
</feature>
<evidence type="ECO:0000256" key="7">
    <source>
        <dbReference type="ARBA" id="ARBA00022723"/>
    </source>
</evidence>
<feature type="binding site" evidence="18">
    <location>
        <position position="70"/>
    </location>
    <ligand>
        <name>UDP-N-acetyl-alpha-D-glucosamine</name>
        <dbReference type="ChEBI" id="CHEBI:57705"/>
    </ligand>
</feature>
<dbReference type="InterPro" id="IPR005882">
    <property type="entry name" value="Bifunctional_GlmU"/>
</dbReference>
<feature type="binding site" evidence="18">
    <location>
        <position position="167"/>
    </location>
    <ligand>
        <name>UDP-N-acetyl-alpha-D-glucosamine</name>
        <dbReference type="ChEBI" id="CHEBI:57705"/>
    </ligand>
</feature>
<feature type="binding site" evidence="18">
    <location>
        <position position="22"/>
    </location>
    <ligand>
        <name>UDP-N-acetyl-alpha-D-glucosamine</name>
        <dbReference type="ChEBI" id="CHEBI:57705"/>
    </ligand>
</feature>
<dbReference type="InterPro" id="IPR018357">
    <property type="entry name" value="Hexapep_transf_CS"/>
</dbReference>
<feature type="region of interest" description="Linker" evidence="18">
    <location>
        <begin position="227"/>
        <end position="247"/>
    </location>
</feature>
<dbReference type="HAMAP" id="MF_01631">
    <property type="entry name" value="GlmU"/>
    <property type="match status" value="1"/>
</dbReference>
<keyword evidence="8 18" id="KW-0677">Repeat</keyword>
<evidence type="ECO:0000256" key="10">
    <source>
        <dbReference type="ARBA" id="ARBA00022960"/>
    </source>
</evidence>
<evidence type="ECO:0000256" key="11">
    <source>
        <dbReference type="ARBA" id="ARBA00022984"/>
    </source>
</evidence>
<feature type="binding site" evidence="18">
    <location>
        <position position="224"/>
    </location>
    <ligand>
        <name>Mg(2+)</name>
        <dbReference type="ChEBI" id="CHEBI:18420"/>
    </ligand>
</feature>
<dbReference type="SUPFAM" id="SSF51161">
    <property type="entry name" value="Trimeric LpxA-like enzymes"/>
    <property type="match status" value="1"/>
</dbReference>
<feature type="binding site" evidence="18">
    <location>
        <position position="331"/>
    </location>
    <ligand>
        <name>UDP-N-acetyl-alpha-D-glucosamine</name>
        <dbReference type="ChEBI" id="CHEBI:57705"/>
    </ligand>
</feature>
<evidence type="ECO:0000256" key="18">
    <source>
        <dbReference type="HAMAP-Rule" id="MF_01631"/>
    </source>
</evidence>
<keyword evidence="4 18" id="KW-0963">Cytoplasm</keyword>
<evidence type="ECO:0000256" key="9">
    <source>
        <dbReference type="ARBA" id="ARBA00022842"/>
    </source>
</evidence>
<feature type="region of interest" description="N-acetyltransferase" evidence="18">
    <location>
        <begin position="248"/>
        <end position="443"/>
    </location>
</feature>
<dbReference type="Pfam" id="PF14602">
    <property type="entry name" value="Hexapep_2"/>
    <property type="match status" value="1"/>
</dbReference>
<evidence type="ECO:0000256" key="6">
    <source>
        <dbReference type="ARBA" id="ARBA00022695"/>
    </source>
</evidence>
<proteinExistence type="inferred from homology"/>
<feature type="binding site" evidence="18">
    <location>
        <position position="357"/>
    </location>
    <ligand>
        <name>UDP-N-acetyl-alpha-D-glucosamine</name>
        <dbReference type="ChEBI" id="CHEBI:57705"/>
    </ligand>
</feature>
<comment type="similarity">
    <text evidence="3 18">In the N-terminal section; belongs to the N-acetylglucosamine-1-phosphate uridyltransferase family.</text>
</comment>
<feature type="binding site" evidence="18">
    <location>
        <position position="360"/>
    </location>
    <ligand>
        <name>acetyl-CoA</name>
        <dbReference type="ChEBI" id="CHEBI:57288"/>
    </ligand>
</feature>
<keyword evidence="7 18" id="KW-0479">Metal-binding</keyword>
<dbReference type="SUPFAM" id="SSF53448">
    <property type="entry name" value="Nucleotide-diphospho-sugar transferases"/>
    <property type="match status" value="1"/>
</dbReference>
<feature type="binding site" evidence="18">
    <location>
        <position position="152"/>
    </location>
    <ligand>
        <name>UDP-N-acetyl-alpha-D-glucosamine</name>
        <dbReference type="ChEBI" id="CHEBI:57705"/>
    </ligand>
</feature>
<comment type="pathway">
    <text evidence="18">Nucleotide-sugar biosynthesis; UDP-N-acetyl-alpha-D-glucosamine biosynthesis; UDP-N-acetyl-alpha-D-glucosamine from N-acetyl-alpha-D-glucosamine 1-phosphate: step 1/1.</text>
</comment>
<feature type="binding site" evidence="18">
    <location>
        <position position="313"/>
    </location>
    <ligand>
        <name>UDP-N-acetyl-alpha-D-glucosamine</name>
        <dbReference type="ChEBI" id="CHEBI:57705"/>
    </ligand>
</feature>
<dbReference type="InterPro" id="IPR038009">
    <property type="entry name" value="GlmU_C_LbH"/>
</dbReference>
<dbReference type="CDD" id="cd02540">
    <property type="entry name" value="GT2_GlmU_N_bac"/>
    <property type="match status" value="1"/>
</dbReference>
<evidence type="ECO:0000256" key="16">
    <source>
        <dbReference type="ARBA" id="ARBA00048493"/>
    </source>
</evidence>
<keyword evidence="10 18" id="KW-0133">Cell shape</keyword>
<feature type="region of interest" description="Pyrophosphorylase" evidence="18">
    <location>
        <begin position="1"/>
        <end position="226"/>
    </location>
</feature>
<keyword evidence="6 18" id="KW-0548">Nucleotidyltransferase</keyword>
<feature type="binding site" evidence="18">
    <location>
        <position position="346"/>
    </location>
    <ligand>
        <name>UDP-N-acetyl-alpha-D-glucosamine</name>
        <dbReference type="ChEBI" id="CHEBI:57705"/>
    </ligand>
</feature>